<organism evidence="1 2">
    <name type="scientific">Neobacillus rhizophilus</name>
    <dbReference type="NCBI Taxonomy" id="2833579"/>
    <lineage>
        <taxon>Bacteria</taxon>
        <taxon>Bacillati</taxon>
        <taxon>Bacillota</taxon>
        <taxon>Bacilli</taxon>
        <taxon>Bacillales</taxon>
        <taxon>Bacillaceae</taxon>
        <taxon>Neobacillus</taxon>
    </lineage>
</organism>
<comment type="caution">
    <text evidence="1">The sequence shown here is derived from an EMBL/GenBank/DDBJ whole genome shotgun (WGS) entry which is preliminary data.</text>
</comment>
<dbReference type="AlphaFoldDB" id="A0A942U9H7"/>
<reference evidence="1" key="1">
    <citation type="submission" date="2021-05" db="EMBL/GenBank/DDBJ databases">
        <title>Novel Bacillus species.</title>
        <authorList>
            <person name="Liu G."/>
        </authorList>
    </citation>
    <scope>NUCLEOTIDE SEQUENCE</scope>
    <source>
        <strain evidence="1">FJAT-49825</strain>
    </source>
</reference>
<name>A0A942U9H7_9BACI</name>
<evidence type="ECO:0000313" key="2">
    <source>
        <dbReference type="Proteomes" id="UP000679749"/>
    </source>
</evidence>
<gene>
    <name evidence="1" type="ORF">KHA99_19740</name>
</gene>
<dbReference type="RefSeq" id="WP_213119204.1">
    <property type="nucleotide sequence ID" value="NZ_JAGYPF010000004.1"/>
</dbReference>
<sequence length="47" mass="5746">MTLNLLFFTVSIKKRLIAPEEALHYEMVEKLYEEHKDRLISNHYLMH</sequence>
<keyword evidence="2" id="KW-1185">Reference proteome</keyword>
<dbReference type="Proteomes" id="UP000679749">
    <property type="component" value="Unassembled WGS sequence"/>
</dbReference>
<protein>
    <submittedName>
        <fullName evidence="1">YrzI family small protein</fullName>
    </submittedName>
</protein>
<dbReference type="Pfam" id="PF09501">
    <property type="entry name" value="Bac_small_YrzI"/>
    <property type="match status" value="1"/>
</dbReference>
<evidence type="ECO:0000313" key="1">
    <source>
        <dbReference type="EMBL" id="MBS4214683.1"/>
    </source>
</evidence>
<proteinExistence type="predicted"/>
<dbReference type="EMBL" id="JAGYPF010000004">
    <property type="protein sequence ID" value="MBS4214683.1"/>
    <property type="molecule type" value="Genomic_DNA"/>
</dbReference>
<accession>A0A942U9H7</accession>
<dbReference type="InterPro" id="IPR012655">
    <property type="entry name" value="YrzI"/>
</dbReference>